<protein>
    <recommendedName>
        <fullName evidence="5">DUF4954 domain-containing protein</fullName>
    </recommendedName>
</protein>
<dbReference type="Pfam" id="PF20683">
    <property type="entry name" value="DUF6819"/>
    <property type="match status" value="1"/>
</dbReference>
<sequence>MITYMVKIENAADYASLVVPAELLKGKRHLTASEIEVLEKNLNHNEDPSWNNVYVDDSDDGFDPSLIHLSFFAGFIVLGKIKRIVLKYNDLRLECGIQRSKLSNVVTGELCVIRNVFYLDNYRLGDRVILFNINEMSCTNHAKFGNGILKEGEPEEHRIWIGVANENEGRKVLPFEDMIPGDAYLWSHYRDDEELLKRFVELTEYGVSHELNTFGTVGNDAVIKNVSIIKDSKIGPAAYIKGAFKLKNITVLSSEEEHSQIGEGVEMVNGIMGYGCKVFYQAIAVRFVLGRNCQVKYGARVLNSVLGDNSTVSCCEILNNLIYPFHEQHHNSSFLIATTVMGQSNIAAGATIGSNHNSRSPDGEIFAKRGFWPGLCSDFKHNSRFASFVLVSKGSYQYELDIPYPFALVAPGSNGSSKITIIPAWWFMYDMFAITRNKDKFTKRDKRVKRIQFIETDPLAPDTMQEVMNALERIIGLTIGYLKSTNNEYIEGKLTPEEQYQAAKDFLHQNPDAEFTVEDSICQKKYGAEIVKPAQAYKTYRKVVKYFATRTLMSFCQDLNQEKLTFELVEGIRRLPLFTEWENVGGQIIPSDKIQELFASIKNGTVKNWADVHEFYKLCECSYEQWKVRYALYLLEKLYSRPIEEFSVDLYRNITDDVSIVAYDIYNASLRSREKDYTDYYRNMVYRSEKEMDEVIGPLEDNSFLLKLRNDTAEFTSKIKEIFVGLTK</sequence>
<organism evidence="3 4">
    <name type="scientific">Treponema bryantii</name>
    <dbReference type="NCBI Taxonomy" id="163"/>
    <lineage>
        <taxon>Bacteria</taxon>
        <taxon>Pseudomonadati</taxon>
        <taxon>Spirochaetota</taxon>
        <taxon>Spirochaetia</taxon>
        <taxon>Spirochaetales</taxon>
        <taxon>Treponemataceae</taxon>
        <taxon>Treponema</taxon>
    </lineage>
</organism>
<dbReference type="Proteomes" id="UP000182360">
    <property type="component" value="Unassembled WGS sequence"/>
</dbReference>
<reference evidence="3 4" key="1">
    <citation type="submission" date="2016-10" db="EMBL/GenBank/DDBJ databases">
        <authorList>
            <person name="de Groot N.N."/>
        </authorList>
    </citation>
    <scope>NUCLEOTIDE SEQUENCE [LARGE SCALE GENOMIC DNA]</scope>
    <source>
        <strain evidence="3 4">B25</strain>
    </source>
</reference>
<accession>A0A1H9EX99</accession>
<gene>
    <name evidence="3" type="ORF">SAMN04487977_103313</name>
</gene>
<evidence type="ECO:0000313" key="3">
    <source>
        <dbReference type="EMBL" id="SEQ30227.1"/>
    </source>
</evidence>
<dbReference type="Gene3D" id="2.160.10.10">
    <property type="entry name" value="Hexapeptide repeat proteins"/>
    <property type="match status" value="1"/>
</dbReference>
<evidence type="ECO:0000313" key="4">
    <source>
        <dbReference type="Proteomes" id="UP000182360"/>
    </source>
</evidence>
<keyword evidence="4" id="KW-1185">Reference proteome</keyword>
<feature type="domain" description="DUF4954" evidence="1">
    <location>
        <begin position="28"/>
        <end position="474"/>
    </location>
</feature>
<dbReference type="SUPFAM" id="SSF51161">
    <property type="entry name" value="Trimeric LpxA-like enzymes"/>
    <property type="match status" value="1"/>
</dbReference>
<feature type="domain" description="DUF6819" evidence="2">
    <location>
        <begin position="579"/>
        <end position="659"/>
    </location>
</feature>
<dbReference type="InterPro" id="IPR011004">
    <property type="entry name" value="Trimer_LpxA-like_sf"/>
</dbReference>
<evidence type="ECO:0000259" key="2">
    <source>
        <dbReference type="Pfam" id="PF20683"/>
    </source>
</evidence>
<dbReference type="AlphaFoldDB" id="A0A1H9EX99"/>
<dbReference type="InterPro" id="IPR032533">
    <property type="entry name" value="DUF4954"/>
</dbReference>
<dbReference type="EMBL" id="FOFU01000003">
    <property type="protein sequence ID" value="SEQ30227.1"/>
    <property type="molecule type" value="Genomic_DNA"/>
</dbReference>
<evidence type="ECO:0000259" key="1">
    <source>
        <dbReference type="Pfam" id="PF16314"/>
    </source>
</evidence>
<dbReference type="STRING" id="163.SAMN04487775_11228"/>
<dbReference type="InterPro" id="IPR049208">
    <property type="entry name" value="DUF6819"/>
</dbReference>
<proteinExistence type="predicted"/>
<name>A0A1H9EX99_9SPIR</name>
<evidence type="ECO:0008006" key="5">
    <source>
        <dbReference type="Google" id="ProtNLM"/>
    </source>
</evidence>
<dbReference type="Pfam" id="PF16314">
    <property type="entry name" value="DUF4954"/>
    <property type="match status" value="1"/>
</dbReference>